<feature type="transmembrane region" description="Helical" evidence="2">
    <location>
        <begin position="12"/>
        <end position="34"/>
    </location>
</feature>
<sequence>MSQVLSFKEWCLHLFYGTLPFTFWMTIFCVAWHYTDKLKAIAAVILSYVVPCWDIDLEDSDDDDESDYGSQLGSRRYQPIPKSKRFNYLESEELARLKDRWFERYCSAELLADPVRYRKFVKMLRGEDSDSDEDEVEDTIGDTIGNRIKQRRAAAAALNTGGYGIDEGSPGEGSSSGAVRRRGPGRPRKNSK</sequence>
<feature type="region of interest" description="Disordered" evidence="1">
    <location>
        <begin position="160"/>
        <end position="192"/>
    </location>
</feature>
<evidence type="ECO:0000313" key="3">
    <source>
        <dbReference type="EMBL" id="KAK6329798.1"/>
    </source>
</evidence>
<evidence type="ECO:0000256" key="2">
    <source>
        <dbReference type="SAM" id="Phobius"/>
    </source>
</evidence>
<keyword evidence="2" id="KW-0472">Membrane</keyword>
<dbReference type="Proteomes" id="UP001373714">
    <property type="component" value="Unassembled WGS sequence"/>
</dbReference>
<evidence type="ECO:0000313" key="4">
    <source>
        <dbReference type="Proteomes" id="UP001373714"/>
    </source>
</evidence>
<evidence type="ECO:0000256" key="1">
    <source>
        <dbReference type="SAM" id="MobiDB-lite"/>
    </source>
</evidence>
<dbReference type="AlphaFoldDB" id="A0AAV9TYJ5"/>
<name>A0AAV9TYJ5_9PEZI</name>
<feature type="compositionally biased region" description="Basic residues" evidence="1">
    <location>
        <begin position="179"/>
        <end position="192"/>
    </location>
</feature>
<keyword evidence="2" id="KW-0812">Transmembrane</keyword>
<reference evidence="3 4" key="1">
    <citation type="submission" date="2019-10" db="EMBL/GenBank/DDBJ databases">
        <authorList>
            <person name="Palmer J.M."/>
        </authorList>
    </citation>
    <scope>NUCLEOTIDE SEQUENCE [LARGE SCALE GENOMIC DNA]</scope>
    <source>
        <strain evidence="3 4">TWF730</strain>
    </source>
</reference>
<keyword evidence="4" id="KW-1185">Reference proteome</keyword>
<dbReference type="EMBL" id="JAVHNS010000020">
    <property type="protein sequence ID" value="KAK6329798.1"/>
    <property type="molecule type" value="Genomic_DNA"/>
</dbReference>
<accession>A0AAV9TYJ5</accession>
<proteinExistence type="predicted"/>
<comment type="caution">
    <text evidence="3">The sequence shown here is derived from an EMBL/GenBank/DDBJ whole genome shotgun (WGS) entry which is preliminary data.</text>
</comment>
<gene>
    <name evidence="3" type="ORF">TWF730_006097</name>
</gene>
<keyword evidence="2" id="KW-1133">Transmembrane helix</keyword>
<organism evidence="3 4">
    <name type="scientific">Orbilia blumenaviensis</name>
    <dbReference type="NCBI Taxonomy" id="1796055"/>
    <lineage>
        <taxon>Eukaryota</taxon>
        <taxon>Fungi</taxon>
        <taxon>Dikarya</taxon>
        <taxon>Ascomycota</taxon>
        <taxon>Pezizomycotina</taxon>
        <taxon>Orbiliomycetes</taxon>
        <taxon>Orbiliales</taxon>
        <taxon>Orbiliaceae</taxon>
        <taxon>Orbilia</taxon>
    </lineage>
</organism>
<protein>
    <submittedName>
        <fullName evidence="3">Uncharacterized protein</fullName>
    </submittedName>
</protein>